<dbReference type="OrthoDB" id="178899at2"/>
<name>E4KML8_9LACT</name>
<dbReference type="EMBL" id="AENN01000006">
    <property type="protein sequence ID" value="EFR31665.1"/>
    <property type="molecule type" value="Genomic_DNA"/>
</dbReference>
<evidence type="ECO:0000313" key="2">
    <source>
        <dbReference type="Proteomes" id="UP000005990"/>
    </source>
</evidence>
<protein>
    <submittedName>
        <fullName evidence="1">Pyridine nucleotide-disulfide oxidoreductase</fullName>
    </submittedName>
</protein>
<dbReference type="AlphaFoldDB" id="E4KML8"/>
<dbReference type="Pfam" id="PF13738">
    <property type="entry name" value="Pyr_redox_3"/>
    <property type="match status" value="1"/>
</dbReference>
<reference evidence="1 2" key="1">
    <citation type="submission" date="2010-10" db="EMBL/GenBank/DDBJ databases">
        <authorList>
            <person name="Durkin A.S."/>
            <person name="Madupu R."/>
            <person name="Torralba M."/>
            <person name="Gillis M."/>
            <person name="Methe B."/>
            <person name="Sutton G."/>
            <person name="Nelson K.E."/>
        </authorList>
    </citation>
    <scope>NUCLEOTIDE SEQUENCE [LARGE SCALE GENOMIC DNA]</scope>
    <source>
        <strain evidence="1 2">ACS-139-V-Col8</strain>
    </source>
</reference>
<proteinExistence type="predicted"/>
<accession>E4KML8</accession>
<dbReference type="RefSeq" id="WP_006417797.1">
    <property type="nucleotide sequence ID" value="NZ_AENN01000006.1"/>
</dbReference>
<keyword evidence="2" id="KW-1185">Reference proteome</keyword>
<dbReference type="SUPFAM" id="SSF51905">
    <property type="entry name" value="FAD/NAD(P)-binding domain"/>
    <property type="match status" value="1"/>
</dbReference>
<evidence type="ECO:0000313" key="1">
    <source>
        <dbReference type="EMBL" id="EFR31665.1"/>
    </source>
</evidence>
<dbReference type="Proteomes" id="UP000005990">
    <property type="component" value="Unassembled WGS sequence"/>
</dbReference>
<dbReference type="STRING" id="908337.HMPREF9257_0080"/>
<dbReference type="Gene3D" id="3.50.50.60">
    <property type="entry name" value="FAD/NAD(P)-binding domain"/>
    <property type="match status" value="2"/>
</dbReference>
<sequence>MQKSLITILGAGAAGIGMAATLKRFGITDFQVIDKGQVGQSFRQWSPYTHFISPSFNTAGFGFPDLNAVTPDTSPGMFLQSEHPSGPAFAAYLQAIADELQLPVICGEEIYHISYQDGYYHLTGKKDSYQSPYLILALGDYAFPYDGGIENAYLGIHYSQLGDYQHLTEAQTYSIIGGNEAAFDTAIASARRGYRSTIYTDRSAIDSQSYDPSQGLSLYTKHRYQQFAAAIEIKRGVRIQAIQKKGPLFTLISQDGSHFDSPTAPILATGFAAVKSPLIQDLFELDGTRPVLNEWDESTLLPDLFMVGPQVQHQNVILCYIYKYRQRFAVLAEEIARRQGLDLNQGQVQHYKDNQMYLADLSCCGTDCFC</sequence>
<comment type="caution">
    <text evidence="1">The sequence shown here is derived from an EMBL/GenBank/DDBJ whole genome shotgun (WGS) entry which is preliminary data.</text>
</comment>
<dbReference type="eggNOG" id="COG2072">
    <property type="taxonomic scope" value="Bacteria"/>
</dbReference>
<dbReference type="InterPro" id="IPR036188">
    <property type="entry name" value="FAD/NAD-bd_sf"/>
</dbReference>
<organism evidence="1 2">
    <name type="scientific">Eremococcus coleocola ACS-139-V-Col8</name>
    <dbReference type="NCBI Taxonomy" id="908337"/>
    <lineage>
        <taxon>Bacteria</taxon>
        <taxon>Bacillati</taxon>
        <taxon>Bacillota</taxon>
        <taxon>Bacilli</taxon>
        <taxon>Lactobacillales</taxon>
        <taxon>Aerococcaceae</taxon>
        <taxon>Eremococcus</taxon>
    </lineage>
</organism>
<gene>
    <name evidence="1" type="ORF">HMPREF9257_0080</name>
</gene>